<feature type="domain" description="HTH luxR-type" evidence="1">
    <location>
        <begin position="292"/>
        <end position="354"/>
    </location>
</feature>
<dbReference type="InterPro" id="IPR016032">
    <property type="entry name" value="Sig_transdc_resp-reg_C-effctor"/>
</dbReference>
<dbReference type="SUPFAM" id="SSF46894">
    <property type="entry name" value="C-terminal effector domain of the bipartite response regulators"/>
    <property type="match status" value="1"/>
</dbReference>
<dbReference type="InterPro" id="IPR000792">
    <property type="entry name" value="Tscrpt_reg_LuxR_C"/>
</dbReference>
<proteinExistence type="predicted"/>
<dbReference type="GO" id="GO:0006355">
    <property type="term" value="P:regulation of DNA-templated transcription"/>
    <property type="evidence" value="ECO:0007669"/>
    <property type="project" value="InterPro"/>
</dbReference>
<dbReference type="GO" id="GO:0003677">
    <property type="term" value="F:DNA binding"/>
    <property type="evidence" value="ECO:0007669"/>
    <property type="project" value="InterPro"/>
</dbReference>
<protein>
    <submittedName>
        <fullName evidence="2">Transcriptional regulator</fullName>
    </submittedName>
</protein>
<name>A0A101PVB5_STRCK</name>
<dbReference type="Gene3D" id="1.10.10.10">
    <property type="entry name" value="Winged helix-like DNA-binding domain superfamily/Winged helix DNA-binding domain"/>
    <property type="match status" value="1"/>
</dbReference>
<dbReference type="PANTHER" id="PTHR34293">
    <property type="entry name" value="HTH-TYPE TRANSCRIPTIONAL REGULATOR TRMBL2"/>
    <property type="match status" value="1"/>
</dbReference>
<comment type="caution">
    <text evidence="2">The sequence shown here is derived from an EMBL/GenBank/DDBJ whole genome shotgun (WGS) entry which is preliminary data.</text>
</comment>
<dbReference type="EMBL" id="LMWP01000046">
    <property type="protein sequence ID" value="KUN18048.1"/>
    <property type="molecule type" value="Genomic_DNA"/>
</dbReference>
<dbReference type="Pfam" id="PF00196">
    <property type="entry name" value="GerE"/>
    <property type="match status" value="1"/>
</dbReference>
<dbReference type="Proteomes" id="UP000053398">
    <property type="component" value="Unassembled WGS sequence"/>
</dbReference>
<dbReference type="InterPro" id="IPR051797">
    <property type="entry name" value="TrmB-like"/>
</dbReference>
<keyword evidence="3" id="KW-1185">Reference proteome</keyword>
<gene>
    <name evidence="2" type="ORF">AQJ11_35915</name>
</gene>
<evidence type="ECO:0000313" key="3">
    <source>
        <dbReference type="Proteomes" id="UP000053398"/>
    </source>
</evidence>
<evidence type="ECO:0000259" key="1">
    <source>
        <dbReference type="PROSITE" id="PS50043"/>
    </source>
</evidence>
<dbReference type="CDD" id="cd06170">
    <property type="entry name" value="LuxR_C_like"/>
    <property type="match status" value="1"/>
</dbReference>
<organism evidence="2 3">
    <name type="scientific">Streptomyces corchorusii</name>
    <name type="common">Streptomyces chibaensis</name>
    <dbReference type="NCBI Taxonomy" id="1903"/>
    <lineage>
        <taxon>Bacteria</taxon>
        <taxon>Bacillati</taxon>
        <taxon>Actinomycetota</taxon>
        <taxon>Actinomycetes</taxon>
        <taxon>Kitasatosporales</taxon>
        <taxon>Streptomycetaceae</taxon>
        <taxon>Streptomyces</taxon>
    </lineage>
</organism>
<reference evidence="2 3" key="1">
    <citation type="submission" date="2015-10" db="EMBL/GenBank/DDBJ databases">
        <title>Draft genome sequence of Streptomyces corchorusii DSM 40340, type strain for the species Streptomyces corchorusii.</title>
        <authorList>
            <person name="Ruckert C."/>
            <person name="Winkler A."/>
            <person name="Kalinowski J."/>
            <person name="Kampfer P."/>
            <person name="Glaeser S."/>
        </authorList>
    </citation>
    <scope>NUCLEOTIDE SEQUENCE [LARGE SCALE GENOMIC DNA]</scope>
    <source>
        <strain evidence="2 3">DSM 40340</strain>
    </source>
</reference>
<dbReference type="InterPro" id="IPR036388">
    <property type="entry name" value="WH-like_DNA-bd_sf"/>
</dbReference>
<dbReference type="PROSITE" id="PS50043">
    <property type="entry name" value="HTH_LUXR_2"/>
    <property type="match status" value="1"/>
</dbReference>
<accession>A0A101PVB5</accession>
<evidence type="ECO:0000313" key="2">
    <source>
        <dbReference type="EMBL" id="KUN18048.1"/>
    </source>
</evidence>
<dbReference type="PANTHER" id="PTHR34293:SF1">
    <property type="entry name" value="HTH-TYPE TRANSCRIPTIONAL REGULATOR TRMBL2"/>
    <property type="match status" value="1"/>
</dbReference>
<dbReference type="AlphaFoldDB" id="A0A101PVB5"/>
<dbReference type="RefSeq" id="WP_059266064.1">
    <property type="nucleotide sequence ID" value="NZ_KQ948368.1"/>
</dbReference>
<dbReference type="SMART" id="SM00421">
    <property type="entry name" value="HTH_LUXR"/>
    <property type="match status" value="1"/>
</dbReference>
<sequence length="356" mass="38571">MHDTGDGQDTTTGRDQVAGAFSDAWLDEAGGTAPALSVLPPEAQAVYRSLLMVAPVAADVFVAGSGDGSLTERCLRKLVAVGLVREEPDGLLHACSPRTTLEAWAARREAEAAEVRSAADVLAEVYAAHQGLRNEFFEVVEGRRAVRALIHSLQDAARREVRVFDRGPYLDDSPPLPEEVQLRALRRGTAYRVVYESGALHHQGALLCMRASVSAGEQARVFPDVPMKLLLSDTARGLVILPRPTSQQADALLVYPSPLLDALTELFEAFWRLGVPVSEAPEDVPLAGAADGRREPSPETQRLLSLLTAGLTDESIARELGVSYRTVSRRIGRLQELLGARTRFQLGVQAARRGWL</sequence>